<evidence type="ECO:0008006" key="2">
    <source>
        <dbReference type="Google" id="ProtNLM"/>
    </source>
</evidence>
<proteinExistence type="predicted"/>
<dbReference type="Gene3D" id="2.60.120.590">
    <property type="entry name" value="Alpha-ketoglutarate-dependent dioxygenase AlkB-like"/>
    <property type="match status" value="1"/>
</dbReference>
<organism evidence="1">
    <name type="scientific">Terrestrivirus sp</name>
    <dbReference type="NCBI Taxonomy" id="2487775"/>
    <lineage>
        <taxon>Viruses</taxon>
        <taxon>Varidnaviria</taxon>
        <taxon>Bamfordvirae</taxon>
        <taxon>Nucleocytoviricota</taxon>
        <taxon>Megaviricetes</taxon>
        <taxon>Imitervirales</taxon>
        <taxon>Mimiviridae</taxon>
        <taxon>Klosneuvirinae</taxon>
    </lineage>
</organism>
<accession>A0A3G4ZKJ5</accession>
<dbReference type="EMBL" id="MK071979">
    <property type="protein sequence ID" value="AYV75365.1"/>
    <property type="molecule type" value="Genomic_DNA"/>
</dbReference>
<sequence length="248" mass="28988">MFEKFILDIQTNIFEQLANSCEFEDVTVGRKGANLINYKNDLIPLVRTTSSYSRPAQPFSLIHYVIINKIKTVSNNDTIEFNNALAEIYDRRYTTMGYHSDQTLDLADDSCICLFSCYRDLTDTTNVRKLKIKNKETNECSEIQLDHNSIVLFSVPTNKNHLHKIVLENNNNNNNSWLGITFRLSKTFIKFINEIPYFYPEMNRILKLANDEEKKEFYKQRSKENSNVIHNYPEIDYTISVSDILPIN</sequence>
<dbReference type="InterPro" id="IPR037151">
    <property type="entry name" value="AlkB-like_sf"/>
</dbReference>
<evidence type="ECO:0000313" key="1">
    <source>
        <dbReference type="EMBL" id="AYV75365.1"/>
    </source>
</evidence>
<dbReference type="SUPFAM" id="SSF51197">
    <property type="entry name" value="Clavaminate synthase-like"/>
    <property type="match status" value="1"/>
</dbReference>
<name>A0A3G4ZKJ5_9VIRU</name>
<reference evidence="1" key="1">
    <citation type="submission" date="2018-10" db="EMBL/GenBank/DDBJ databases">
        <title>Hidden diversity of soil giant viruses.</title>
        <authorList>
            <person name="Schulz F."/>
            <person name="Alteio L."/>
            <person name="Goudeau D."/>
            <person name="Ryan E.M."/>
            <person name="Malmstrom R.R."/>
            <person name="Blanchard J."/>
            <person name="Woyke T."/>
        </authorList>
    </citation>
    <scope>NUCLEOTIDE SEQUENCE</scope>
    <source>
        <strain evidence="1">TEV1</strain>
    </source>
</reference>
<protein>
    <recommendedName>
        <fullName evidence="2">Fe2OG dioxygenase domain-containing protein</fullName>
    </recommendedName>
</protein>
<gene>
    <name evidence="1" type="ORF">Terrestrivirus1_239</name>
</gene>